<dbReference type="EMBL" id="FUWG01000002">
    <property type="protein sequence ID" value="SJZ29643.1"/>
    <property type="molecule type" value="Genomic_DNA"/>
</dbReference>
<sequence length="211" mass="24642">MDKQLYIEIKSLSDKYASELHSKIDERTEEIKSDDNSHFLIYRVLGISESEGNLIDIYQNKGRFVYKYAGSFLEEAAVLCLKHKFPNGSKTRIPNTLGKKPATYEIDFLNKSDALEIKWRDATTDGDHITKEHTRVKVISQKGYKPIRVMFYYPQREQAIRIQETLKTLYEGIKGEYYAGDDAWNFIKNYTGFDLKEILEKIADERTPVYE</sequence>
<dbReference type="AlphaFoldDB" id="A0A1T4JHM2"/>
<name>A0A1T4JHM2_TREPO</name>
<dbReference type="Pfam" id="PF09499">
    <property type="entry name" value="RE_ApaLI"/>
    <property type="match status" value="1"/>
</dbReference>
<dbReference type="InterPro" id="IPR019036">
    <property type="entry name" value="Restrct_endonuc_II_ApaLI"/>
</dbReference>
<dbReference type="Proteomes" id="UP000190423">
    <property type="component" value="Unassembled WGS sequence"/>
</dbReference>
<dbReference type="OrthoDB" id="7059266at2"/>
<evidence type="ECO:0000313" key="1">
    <source>
        <dbReference type="EMBL" id="SJZ29643.1"/>
    </source>
</evidence>
<dbReference type="STRING" id="261392.SAMN02745149_00146"/>
<keyword evidence="1" id="KW-0378">Hydrolase</keyword>
<protein>
    <submittedName>
        <fullName evidence="1">ApaLI-like restriction endonuclease</fullName>
    </submittedName>
</protein>
<accession>A0A1T4JHM2</accession>
<keyword evidence="2" id="KW-1185">Reference proteome</keyword>
<keyword evidence="1" id="KW-0540">Nuclease</keyword>
<reference evidence="1 2" key="1">
    <citation type="submission" date="2017-02" db="EMBL/GenBank/DDBJ databases">
        <authorList>
            <person name="Peterson S.W."/>
        </authorList>
    </citation>
    <scope>NUCLEOTIDE SEQUENCE [LARGE SCALE GENOMIC DNA]</scope>
    <source>
        <strain evidence="1 2">ATCC BAA-908</strain>
    </source>
</reference>
<dbReference type="GO" id="GO:0004519">
    <property type="term" value="F:endonuclease activity"/>
    <property type="evidence" value="ECO:0007669"/>
    <property type="project" value="UniProtKB-KW"/>
</dbReference>
<evidence type="ECO:0000313" key="2">
    <source>
        <dbReference type="Proteomes" id="UP000190423"/>
    </source>
</evidence>
<gene>
    <name evidence="1" type="ORF">SAMN02745149_00146</name>
</gene>
<organism evidence="1 2">
    <name type="scientific">Treponema porcinum</name>
    <dbReference type="NCBI Taxonomy" id="261392"/>
    <lineage>
        <taxon>Bacteria</taxon>
        <taxon>Pseudomonadati</taxon>
        <taxon>Spirochaetota</taxon>
        <taxon>Spirochaetia</taxon>
        <taxon>Spirochaetales</taxon>
        <taxon>Treponemataceae</taxon>
        <taxon>Treponema</taxon>
    </lineage>
</organism>
<dbReference type="RefSeq" id="WP_078932065.1">
    <property type="nucleotide sequence ID" value="NZ_FUWG01000002.1"/>
</dbReference>
<dbReference type="GeneID" id="78315470"/>
<proteinExistence type="predicted"/>
<keyword evidence="1" id="KW-0255">Endonuclease</keyword>